<dbReference type="AlphaFoldDB" id="A0A914SBQ6"/>
<dbReference type="WBParaSite" id="PEQ_0001152601-mRNA-1">
    <property type="protein sequence ID" value="PEQ_0001152601-mRNA-1"/>
    <property type="gene ID" value="PEQ_0001152601"/>
</dbReference>
<name>A0A914SBQ6_PAREQ</name>
<accession>A0A914SBQ6</accession>
<dbReference type="Proteomes" id="UP000887564">
    <property type="component" value="Unplaced"/>
</dbReference>
<evidence type="ECO:0000313" key="2">
    <source>
        <dbReference type="WBParaSite" id="PEQ_0001152601-mRNA-1"/>
    </source>
</evidence>
<organism evidence="1 2">
    <name type="scientific">Parascaris equorum</name>
    <name type="common">Equine roundworm</name>
    <dbReference type="NCBI Taxonomy" id="6256"/>
    <lineage>
        <taxon>Eukaryota</taxon>
        <taxon>Metazoa</taxon>
        <taxon>Ecdysozoa</taxon>
        <taxon>Nematoda</taxon>
        <taxon>Chromadorea</taxon>
        <taxon>Rhabditida</taxon>
        <taxon>Spirurina</taxon>
        <taxon>Ascaridomorpha</taxon>
        <taxon>Ascaridoidea</taxon>
        <taxon>Ascarididae</taxon>
        <taxon>Parascaris</taxon>
    </lineage>
</organism>
<protein>
    <submittedName>
        <fullName evidence="2">Uncharacterized protein</fullName>
    </submittedName>
</protein>
<sequence>MRAATTISFVEGSAGAYLGYVTVHYNPEQPSVVAQ</sequence>
<keyword evidence="1" id="KW-1185">Reference proteome</keyword>
<reference evidence="2" key="1">
    <citation type="submission" date="2022-11" db="UniProtKB">
        <authorList>
            <consortium name="WormBaseParasite"/>
        </authorList>
    </citation>
    <scope>IDENTIFICATION</scope>
</reference>
<evidence type="ECO:0000313" key="1">
    <source>
        <dbReference type="Proteomes" id="UP000887564"/>
    </source>
</evidence>
<proteinExistence type="predicted"/>